<protein>
    <submittedName>
        <fullName evidence="1">Uncharacterized protein</fullName>
    </submittedName>
</protein>
<proteinExistence type="predicted"/>
<evidence type="ECO:0000313" key="1">
    <source>
        <dbReference type="EMBL" id="KAH3783072.1"/>
    </source>
</evidence>
<name>A0A9D4EMM8_DREPO</name>
<comment type="caution">
    <text evidence="1">The sequence shown here is derived from an EMBL/GenBank/DDBJ whole genome shotgun (WGS) entry which is preliminary data.</text>
</comment>
<dbReference type="AlphaFoldDB" id="A0A9D4EMM8"/>
<keyword evidence="2" id="KW-1185">Reference proteome</keyword>
<organism evidence="1 2">
    <name type="scientific">Dreissena polymorpha</name>
    <name type="common">Zebra mussel</name>
    <name type="synonym">Mytilus polymorpha</name>
    <dbReference type="NCBI Taxonomy" id="45954"/>
    <lineage>
        <taxon>Eukaryota</taxon>
        <taxon>Metazoa</taxon>
        <taxon>Spiralia</taxon>
        <taxon>Lophotrochozoa</taxon>
        <taxon>Mollusca</taxon>
        <taxon>Bivalvia</taxon>
        <taxon>Autobranchia</taxon>
        <taxon>Heteroconchia</taxon>
        <taxon>Euheterodonta</taxon>
        <taxon>Imparidentia</taxon>
        <taxon>Neoheterodontei</taxon>
        <taxon>Myida</taxon>
        <taxon>Dreissenoidea</taxon>
        <taxon>Dreissenidae</taxon>
        <taxon>Dreissena</taxon>
    </lineage>
</organism>
<reference evidence="1" key="2">
    <citation type="submission" date="2020-11" db="EMBL/GenBank/DDBJ databases">
        <authorList>
            <person name="McCartney M.A."/>
            <person name="Auch B."/>
            <person name="Kono T."/>
            <person name="Mallez S."/>
            <person name="Becker A."/>
            <person name="Gohl D.M."/>
            <person name="Silverstein K.A.T."/>
            <person name="Koren S."/>
            <person name="Bechman K.B."/>
            <person name="Herman A."/>
            <person name="Abrahante J.E."/>
            <person name="Garbe J."/>
        </authorList>
    </citation>
    <scope>NUCLEOTIDE SEQUENCE</scope>
    <source>
        <strain evidence="1">Duluth1</strain>
        <tissue evidence="1">Whole animal</tissue>
    </source>
</reference>
<sequence length="149" mass="16142">MYLTFHFKDVSPSTIVQFLGLPDAVDILITFSRDQSNKTMKFRLEVYGCFRYMTTTAVPTVSVFTTVSSSSVLTTESSLASSSLTTEPSLTASQGITLGYVSSETTTASYSSEKTTPPSYTTVQTTLPPIVTSHTAYTTSYVTVYTTGK</sequence>
<accession>A0A9D4EMM8</accession>
<dbReference type="EMBL" id="JAIWYP010000008">
    <property type="protein sequence ID" value="KAH3783072.1"/>
    <property type="molecule type" value="Genomic_DNA"/>
</dbReference>
<evidence type="ECO:0000313" key="2">
    <source>
        <dbReference type="Proteomes" id="UP000828390"/>
    </source>
</evidence>
<reference evidence="1" key="1">
    <citation type="journal article" date="2019" name="bioRxiv">
        <title>The Genome of the Zebra Mussel, Dreissena polymorpha: A Resource for Invasive Species Research.</title>
        <authorList>
            <person name="McCartney M.A."/>
            <person name="Auch B."/>
            <person name="Kono T."/>
            <person name="Mallez S."/>
            <person name="Zhang Y."/>
            <person name="Obille A."/>
            <person name="Becker A."/>
            <person name="Abrahante J.E."/>
            <person name="Garbe J."/>
            <person name="Badalamenti J.P."/>
            <person name="Herman A."/>
            <person name="Mangelson H."/>
            <person name="Liachko I."/>
            <person name="Sullivan S."/>
            <person name="Sone E.D."/>
            <person name="Koren S."/>
            <person name="Silverstein K.A.T."/>
            <person name="Beckman K.B."/>
            <person name="Gohl D.M."/>
        </authorList>
    </citation>
    <scope>NUCLEOTIDE SEQUENCE</scope>
    <source>
        <strain evidence="1">Duluth1</strain>
        <tissue evidence="1">Whole animal</tissue>
    </source>
</reference>
<dbReference type="Proteomes" id="UP000828390">
    <property type="component" value="Unassembled WGS sequence"/>
</dbReference>
<gene>
    <name evidence="1" type="ORF">DPMN_161000</name>
</gene>